<dbReference type="AlphaFoldDB" id="K2SRL9"/>
<gene>
    <name evidence="1" type="ORF">MPH_03203</name>
</gene>
<accession>K2SRL9</accession>
<evidence type="ECO:0000313" key="2">
    <source>
        <dbReference type="Proteomes" id="UP000007129"/>
    </source>
</evidence>
<comment type="caution">
    <text evidence="1">The sequence shown here is derived from an EMBL/GenBank/DDBJ whole genome shotgun (WGS) entry which is preliminary data.</text>
</comment>
<dbReference type="HOGENOM" id="CLU_1981993_0_0_1"/>
<dbReference type="Proteomes" id="UP000007129">
    <property type="component" value="Unassembled WGS sequence"/>
</dbReference>
<proteinExistence type="predicted"/>
<dbReference type="EMBL" id="AHHD01000163">
    <property type="protein sequence ID" value="EKG19340.1"/>
    <property type="molecule type" value="Genomic_DNA"/>
</dbReference>
<organism evidence="1 2">
    <name type="scientific">Macrophomina phaseolina (strain MS6)</name>
    <name type="common">Charcoal rot fungus</name>
    <dbReference type="NCBI Taxonomy" id="1126212"/>
    <lineage>
        <taxon>Eukaryota</taxon>
        <taxon>Fungi</taxon>
        <taxon>Dikarya</taxon>
        <taxon>Ascomycota</taxon>
        <taxon>Pezizomycotina</taxon>
        <taxon>Dothideomycetes</taxon>
        <taxon>Dothideomycetes incertae sedis</taxon>
        <taxon>Botryosphaeriales</taxon>
        <taxon>Botryosphaeriaceae</taxon>
        <taxon>Macrophomina</taxon>
    </lineage>
</organism>
<sequence length="126" mass="14877">MTTKRERGRPRDFVSWKQHWHRRYRGPGWGEEKESHYMPEFGIYDSHHVKLFNTWNDWWRRLGRKGECLKHSAGRECSAMSLTCIAGCACKLKHDSKISPPKLKRKERASIVSNFCLKKKKNTSAT</sequence>
<name>K2SRL9_MACPH</name>
<dbReference type="InParanoid" id="K2SRL9"/>
<reference evidence="1 2" key="1">
    <citation type="journal article" date="2012" name="BMC Genomics">
        <title>Tools to kill: Genome of one of the most destructive plant pathogenic fungi Macrophomina phaseolina.</title>
        <authorList>
            <person name="Islam M.S."/>
            <person name="Haque M.S."/>
            <person name="Islam M.M."/>
            <person name="Emdad E.M."/>
            <person name="Halim A."/>
            <person name="Hossen Q.M.M."/>
            <person name="Hossain M.Z."/>
            <person name="Ahmed B."/>
            <person name="Rahim S."/>
            <person name="Rahman M.S."/>
            <person name="Alam M.M."/>
            <person name="Hou S."/>
            <person name="Wan X."/>
            <person name="Saito J.A."/>
            <person name="Alam M."/>
        </authorList>
    </citation>
    <scope>NUCLEOTIDE SEQUENCE [LARGE SCALE GENOMIC DNA]</scope>
    <source>
        <strain evidence="1 2">MS6</strain>
    </source>
</reference>
<evidence type="ECO:0000313" key="1">
    <source>
        <dbReference type="EMBL" id="EKG19340.1"/>
    </source>
</evidence>
<protein>
    <submittedName>
        <fullName evidence="1">Uncharacterized protein</fullName>
    </submittedName>
</protein>
<dbReference type="VEuPathDB" id="FungiDB:MPH_03203"/>